<evidence type="ECO:0000259" key="11">
    <source>
        <dbReference type="PROSITE" id="PS50893"/>
    </source>
</evidence>
<gene>
    <name evidence="12" type="ORF">FD16_GL002053</name>
</gene>
<name>A0A0R1VTD8_9LACO</name>
<accession>A0A0R1VTD8</accession>
<dbReference type="InterPro" id="IPR015856">
    <property type="entry name" value="ABC_transpr_CbiO/EcfA_su"/>
</dbReference>
<keyword evidence="9" id="KW-0472">Membrane</keyword>
<dbReference type="PATRIC" id="fig|1423807.3.peg.2105"/>
<dbReference type="InterPro" id="IPR017871">
    <property type="entry name" value="ABC_transporter-like_CS"/>
</dbReference>
<evidence type="ECO:0000313" key="12">
    <source>
        <dbReference type="EMBL" id="KRM09006.1"/>
    </source>
</evidence>
<keyword evidence="7" id="KW-0067">ATP-binding</keyword>
<keyword evidence="5" id="KW-0677">Repeat</keyword>
<keyword evidence="4" id="KW-1003">Cell membrane</keyword>
<feature type="domain" description="ABC transporter" evidence="11">
    <location>
        <begin position="8"/>
        <end position="242"/>
    </location>
</feature>
<evidence type="ECO:0000256" key="5">
    <source>
        <dbReference type="ARBA" id="ARBA00022737"/>
    </source>
</evidence>
<comment type="caution">
    <text evidence="12">The sequence shown here is derived from an EMBL/GenBank/DDBJ whole genome shotgun (WGS) entry which is preliminary data.</text>
</comment>
<dbReference type="InterPro" id="IPR003593">
    <property type="entry name" value="AAA+_ATPase"/>
</dbReference>
<evidence type="ECO:0000256" key="7">
    <source>
        <dbReference type="ARBA" id="ARBA00022840"/>
    </source>
</evidence>
<evidence type="ECO:0000256" key="6">
    <source>
        <dbReference type="ARBA" id="ARBA00022741"/>
    </source>
</evidence>
<dbReference type="InterPro" id="IPR050095">
    <property type="entry name" value="ECF_ABC_transporter_ATP-bd"/>
</dbReference>
<comment type="function">
    <text evidence="10">Probably part of an ABC transporter complex. Responsible for energy coupling to the transport system.</text>
</comment>
<keyword evidence="13" id="KW-1185">Reference proteome</keyword>
<evidence type="ECO:0000256" key="1">
    <source>
        <dbReference type="ARBA" id="ARBA00004202"/>
    </source>
</evidence>
<organism evidence="12 13">
    <name type="scientific">Paucilactobacillus suebicus DSM 5007 = KCTC 3549</name>
    <dbReference type="NCBI Taxonomy" id="1423807"/>
    <lineage>
        <taxon>Bacteria</taxon>
        <taxon>Bacillati</taxon>
        <taxon>Bacillota</taxon>
        <taxon>Bacilli</taxon>
        <taxon>Lactobacillales</taxon>
        <taxon>Lactobacillaceae</taxon>
        <taxon>Paucilactobacillus</taxon>
    </lineage>
</organism>
<reference evidence="12 13" key="1">
    <citation type="journal article" date="2015" name="Genome Announc.">
        <title>Expanding the biotechnology potential of lactobacilli through comparative genomics of 213 strains and associated genera.</title>
        <authorList>
            <person name="Sun Z."/>
            <person name="Harris H.M."/>
            <person name="McCann A."/>
            <person name="Guo C."/>
            <person name="Argimon S."/>
            <person name="Zhang W."/>
            <person name="Yang X."/>
            <person name="Jeffery I.B."/>
            <person name="Cooney J.C."/>
            <person name="Kagawa T.F."/>
            <person name="Liu W."/>
            <person name="Song Y."/>
            <person name="Salvetti E."/>
            <person name="Wrobel A."/>
            <person name="Rasinkangas P."/>
            <person name="Parkhill J."/>
            <person name="Rea M.C."/>
            <person name="O'Sullivan O."/>
            <person name="Ritari J."/>
            <person name="Douillard F.P."/>
            <person name="Paul Ross R."/>
            <person name="Yang R."/>
            <person name="Briner A.E."/>
            <person name="Felis G.E."/>
            <person name="de Vos W.M."/>
            <person name="Barrangou R."/>
            <person name="Klaenhammer T.R."/>
            <person name="Caufield P.W."/>
            <person name="Cui Y."/>
            <person name="Zhang H."/>
            <person name="O'Toole P.W."/>
        </authorList>
    </citation>
    <scope>NUCLEOTIDE SEQUENCE [LARGE SCALE GENOMIC DNA]</scope>
    <source>
        <strain evidence="12 13">DSM 5007</strain>
    </source>
</reference>
<dbReference type="GO" id="GO:0042626">
    <property type="term" value="F:ATPase-coupled transmembrane transporter activity"/>
    <property type="evidence" value="ECO:0007669"/>
    <property type="project" value="TreeGrafter"/>
</dbReference>
<dbReference type="AlphaFoldDB" id="A0A0R1VTD8"/>
<evidence type="ECO:0000256" key="4">
    <source>
        <dbReference type="ARBA" id="ARBA00022475"/>
    </source>
</evidence>
<dbReference type="InterPro" id="IPR003439">
    <property type="entry name" value="ABC_transporter-like_ATP-bd"/>
</dbReference>
<dbReference type="PANTHER" id="PTHR43553">
    <property type="entry name" value="HEAVY METAL TRANSPORTER"/>
    <property type="match status" value="1"/>
</dbReference>
<protein>
    <submittedName>
        <fullName evidence="12">ABC transporter</fullName>
    </submittedName>
</protein>
<dbReference type="SMART" id="SM00382">
    <property type="entry name" value="AAA"/>
    <property type="match status" value="2"/>
</dbReference>
<dbReference type="InterPro" id="IPR027417">
    <property type="entry name" value="P-loop_NTPase"/>
</dbReference>
<dbReference type="EMBL" id="AZGF01000051">
    <property type="protein sequence ID" value="KRM09006.1"/>
    <property type="molecule type" value="Genomic_DNA"/>
</dbReference>
<comment type="subcellular location">
    <subcellularLocation>
        <location evidence="1">Cell membrane</location>
        <topology evidence="1">Peripheral membrane protein</topology>
    </subcellularLocation>
</comment>
<dbReference type="STRING" id="1423807.FD16_GL002053"/>
<proteinExistence type="inferred from homology"/>
<evidence type="ECO:0000256" key="2">
    <source>
        <dbReference type="ARBA" id="ARBA00005417"/>
    </source>
</evidence>
<dbReference type="GO" id="GO:0043190">
    <property type="term" value="C:ATP-binding cassette (ABC) transporter complex"/>
    <property type="evidence" value="ECO:0007669"/>
    <property type="project" value="TreeGrafter"/>
</dbReference>
<dbReference type="GO" id="GO:0016887">
    <property type="term" value="F:ATP hydrolysis activity"/>
    <property type="evidence" value="ECO:0007669"/>
    <property type="project" value="InterPro"/>
</dbReference>
<dbReference type="Pfam" id="PF00005">
    <property type="entry name" value="ABC_tran"/>
    <property type="match status" value="2"/>
</dbReference>
<keyword evidence="8" id="KW-1278">Translocase</keyword>
<evidence type="ECO:0000256" key="3">
    <source>
        <dbReference type="ARBA" id="ARBA00022448"/>
    </source>
</evidence>
<dbReference type="PROSITE" id="PS00211">
    <property type="entry name" value="ABC_TRANSPORTER_1"/>
    <property type="match status" value="1"/>
</dbReference>
<evidence type="ECO:0000256" key="10">
    <source>
        <dbReference type="ARBA" id="ARBA00025157"/>
    </source>
</evidence>
<feature type="domain" description="ABC transporter" evidence="11">
    <location>
        <begin position="267"/>
        <end position="483"/>
    </location>
</feature>
<dbReference type="CDD" id="cd03225">
    <property type="entry name" value="ABC_cobalt_CbiO_domain1"/>
    <property type="match status" value="1"/>
</dbReference>
<dbReference type="eggNOG" id="COG1129">
    <property type="taxonomic scope" value="Bacteria"/>
</dbReference>
<evidence type="ECO:0000256" key="8">
    <source>
        <dbReference type="ARBA" id="ARBA00022967"/>
    </source>
</evidence>
<sequence length="483" mass="54339">MRGGGLLISLHKVNYSQNKNKILQDINLNIWPGEVTVLCGESGSGKSSVLNIISGLIPNLYGGNVTGEIRAHHEPLSFDDYASEIGMVFQNPKSQFINPDVYSELAFAMENVGMDQKTMIQRIDNVVNYYHAQDLLNRAMFDLSGGQRQMTALMSATMLKPPLYLLDEPSSNLDVTAIEQLRRQILDLKNEGSSVIIADHRLYYLIDLADQFVVIDNGHIKCQISRQEMRENATLLATKYRLRNLTAPRLRLTKTRIMRNLSDLITLEAHNLKFRYHCHESLIDIKSLELSNRDVIGISGENGAGKSTLIQLLTGMIKHHEGTILFNGQQLSRKQLVKNSFLVMQDVHLQLFFETVEKEISNGSRLTEQDRQLLESLKLTKLLKRHPQTLSGGEKQRVAIATALLSGKKIIVMDEPTSGMDYGNMQRLSSLIAHLKRAEILLIIVSHDQEFLNMTCSKVLIMNHGRITTVVTPDNMNGGIHND</sequence>
<dbReference type="Gene3D" id="3.40.50.300">
    <property type="entry name" value="P-loop containing nucleotide triphosphate hydrolases"/>
    <property type="match status" value="2"/>
</dbReference>
<evidence type="ECO:0000256" key="9">
    <source>
        <dbReference type="ARBA" id="ARBA00023136"/>
    </source>
</evidence>
<dbReference type="SUPFAM" id="SSF52540">
    <property type="entry name" value="P-loop containing nucleoside triphosphate hydrolases"/>
    <property type="match status" value="2"/>
</dbReference>
<dbReference type="PANTHER" id="PTHR43553:SF23">
    <property type="entry name" value="ABC TRANSPORTER ATP-BINDING COMPONENT"/>
    <property type="match status" value="1"/>
</dbReference>
<keyword evidence="6" id="KW-0547">Nucleotide-binding</keyword>
<keyword evidence="3" id="KW-0813">Transport</keyword>
<dbReference type="PROSITE" id="PS50893">
    <property type="entry name" value="ABC_TRANSPORTER_2"/>
    <property type="match status" value="2"/>
</dbReference>
<dbReference type="GO" id="GO:0005524">
    <property type="term" value="F:ATP binding"/>
    <property type="evidence" value="ECO:0007669"/>
    <property type="project" value="UniProtKB-KW"/>
</dbReference>
<dbReference type="Proteomes" id="UP000051820">
    <property type="component" value="Unassembled WGS sequence"/>
</dbReference>
<evidence type="ECO:0000313" key="13">
    <source>
        <dbReference type="Proteomes" id="UP000051820"/>
    </source>
</evidence>
<comment type="similarity">
    <text evidence="2">Belongs to the ABC transporter superfamily.</text>
</comment>